<dbReference type="EMBL" id="KV423962">
    <property type="protein sequence ID" value="KZT57524.1"/>
    <property type="molecule type" value="Genomic_DNA"/>
</dbReference>
<dbReference type="Gene3D" id="1.10.630.10">
    <property type="entry name" value="Cytochrome P450"/>
    <property type="match status" value="1"/>
</dbReference>
<keyword evidence="2" id="KW-1185">Reference proteome</keyword>
<dbReference type="GO" id="GO:0020037">
    <property type="term" value="F:heme binding"/>
    <property type="evidence" value="ECO:0007669"/>
    <property type="project" value="InterPro"/>
</dbReference>
<protein>
    <submittedName>
        <fullName evidence="1">Uncharacterized protein</fullName>
    </submittedName>
</protein>
<dbReference type="GO" id="GO:0016705">
    <property type="term" value="F:oxidoreductase activity, acting on paired donors, with incorporation or reduction of molecular oxygen"/>
    <property type="evidence" value="ECO:0007669"/>
    <property type="project" value="InterPro"/>
</dbReference>
<dbReference type="GO" id="GO:0005506">
    <property type="term" value="F:iron ion binding"/>
    <property type="evidence" value="ECO:0007669"/>
    <property type="project" value="InterPro"/>
</dbReference>
<feature type="non-terminal residue" evidence="1">
    <location>
        <position position="63"/>
    </location>
</feature>
<dbReference type="GO" id="GO:0004497">
    <property type="term" value="F:monooxygenase activity"/>
    <property type="evidence" value="ECO:0007669"/>
    <property type="project" value="InterPro"/>
</dbReference>
<organism evidence="1 2">
    <name type="scientific">Calocera cornea HHB12733</name>
    <dbReference type="NCBI Taxonomy" id="1353952"/>
    <lineage>
        <taxon>Eukaryota</taxon>
        <taxon>Fungi</taxon>
        <taxon>Dikarya</taxon>
        <taxon>Basidiomycota</taxon>
        <taxon>Agaricomycotina</taxon>
        <taxon>Dacrymycetes</taxon>
        <taxon>Dacrymycetales</taxon>
        <taxon>Dacrymycetaceae</taxon>
        <taxon>Calocera</taxon>
    </lineage>
</organism>
<sequence>RWEKELGQVFVYRQLLGRYRICTTDPHALSHVLSHAYAYPKPAHVSRIGAGMLTAEADVHRRQ</sequence>
<dbReference type="InterPro" id="IPR036396">
    <property type="entry name" value="Cyt_P450_sf"/>
</dbReference>
<reference evidence="1 2" key="1">
    <citation type="journal article" date="2016" name="Mol. Biol. Evol.">
        <title>Comparative Genomics of Early-Diverging Mushroom-Forming Fungi Provides Insights into the Origins of Lignocellulose Decay Capabilities.</title>
        <authorList>
            <person name="Nagy L.G."/>
            <person name="Riley R."/>
            <person name="Tritt A."/>
            <person name="Adam C."/>
            <person name="Daum C."/>
            <person name="Floudas D."/>
            <person name="Sun H."/>
            <person name="Yadav J.S."/>
            <person name="Pangilinan J."/>
            <person name="Larsson K.H."/>
            <person name="Matsuura K."/>
            <person name="Barry K."/>
            <person name="Labutti K."/>
            <person name="Kuo R."/>
            <person name="Ohm R.A."/>
            <person name="Bhattacharya S.S."/>
            <person name="Shirouzu T."/>
            <person name="Yoshinaga Y."/>
            <person name="Martin F.M."/>
            <person name="Grigoriev I.V."/>
            <person name="Hibbett D.S."/>
        </authorList>
    </citation>
    <scope>NUCLEOTIDE SEQUENCE [LARGE SCALE GENOMIC DNA]</scope>
    <source>
        <strain evidence="1 2">HHB12733</strain>
    </source>
</reference>
<evidence type="ECO:0000313" key="2">
    <source>
        <dbReference type="Proteomes" id="UP000076842"/>
    </source>
</evidence>
<dbReference type="OrthoDB" id="1470350at2759"/>
<feature type="non-terminal residue" evidence="1">
    <location>
        <position position="1"/>
    </location>
</feature>
<proteinExistence type="predicted"/>
<accession>A0A165G2P8</accession>
<dbReference type="Proteomes" id="UP000076842">
    <property type="component" value="Unassembled WGS sequence"/>
</dbReference>
<evidence type="ECO:0000313" key="1">
    <source>
        <dbReference type="EMBL" id="KZT57524.1"/>
    </source>
</evidence>
<dbReference type="STRING" id="1353952.A0A165G2P8"/>
<gene>
    <name evidence="1" type="ORF">CALCODRAFT_418641</name>
</gene>
<dbReference type="InParanoid" id="A0A165G2P8"/>
<name>A0A165G2P8_9BASI</name>
<dbReference type="AlphaFoldDB" id="A0A165G2P8"/>